<name>A0ACB8EIJ2_9SAUR</name>
<dbReference type="EMBL" id="CM037616">
    <property type="protein sequence ID" value="KAH7992278.1"/>
    <property type="molecule type" value="Genomic_DNA"/>
</dbReference>
<gene>
    <name evidence="1" type="ORF">K3G42_021287</name>
</gene>
<dbReference type="Proteomes" id="UP000827872">
    <property type="component" value="Linkage Group LG03"/>
</dbReference>
<reference evidence="1" key="1">
    <citation type="submission" date="2021-08" db="EMBL/GenBank/DDBJ databases">
        <title>The first chromosome-level gecko genome reveals the dynamic sex chromosomes of Neotropical dwarf geckos (Sphaerodactylidae: Sphaerodactylus).</title>
        <authorList>
            <person name="Pinto B.J."/>
            <person name="Keating S.E."/>
            <person name="Gamble T."/>
        </authorList>
    </citation>
    <scope>NUCLEOTIDE SEQUENCE</scope>
    <source>
        <strain evidence="1">TG3544</strain>
    </source>
</reference>
<keyword evidence="2" id="KW-1185">Reference proteome</keyword>
<evidence type="ECO:0000313" key="1">
    <source>
        <dbReference type="EMBL" id="KAH7992278.1"/>
    </source>
</evidence>
<comment type="caution">
    <text evidence="1">The sequence shown here is derived from an EMBL/GenBank/DDBJ whole genome shotgun (WGS) entry which is preliminary data.</text>
</comment>
<proteinExistence type="predicted"/>
<protein>
    <submittedName>
        <fullName evidence="1">Uncharacterized protein</fullName>
    </submittedName>
</protein>
<evidence type="ECO:0000313" key="2">
    <source>
        <dbReference type="Proteomes" id="UP000827872"/>
    </source>
</evidence>
<sequence>MDLKNLLDVCEKLGNEHLTLTVRFIFGLSSDKVRAFLEEALQCKTSDLVKPLLLQRAEEVAAEDPPRAGYDLLNFFHCLFESQEAEFARRVMHRFQTIDISFKTLSVLDCRVLAFCLQHSTIQDHSIDLTFCRLKSHHIKALAPGIKNCTVLELGSNRLGNSGVHVLCTILKELDCSVNTLK</sequence>
<accession>A0ACB8EIJ2</accession>
<organism evidence="1 2">
    <name type="scientific">Sphaerodactylus townsendi</name>
    <dbReference type="NCBI Taxonomy" id="933632"/>
    <lineage>
        <taxon>Eukaryota</taxon>
        <taxon>Metazoa</taxon>
        <taxon>Chordata</taxon>
        <taxon>Craniata</taxon>
        <taxon>Vertebrata</taxon>
        <taxon>Euteleostomi</taxon>
        <taxon>Lepidosauria</taxon>
        <taxon>Squamata</taxon>
        <taxon>Bifurcata</taxon>
        <taxon>Gekkota</taxon>
        <taxon>Sphaerodactylidae</taxon>
        <taxon>Sphaerodactylus</taxon>
    </lineage>
</organism>